<name>A0ABR4BTG6_9HELO</name>
<dbReference type="InterPro" id="IPR000073">
    <property type="entry name" value="AB_hydrolase_1"/>
</dbReference>
<dbReference type="SUPFAM" id="SSF53474">
    <property type="entry name" value="alpha/beta-Hydrolases"/>
    <property type="match status" value="1"/>
</dbReference>
<dbReference type="EMBL" id="JAZHXI010000020">
    <property type="protein sequence ID" value="KAL2060944.1"/>
    <property type="molecule type" value="Genomic_DNA"/>
</dbReference>
<evidence type="ECO:0000313" key="3">
    <source>
        <dbReference type="Proteomes" id="UP001595075"/>
    </source>
</evidence>
<accession>A0ABR4BTG6</accession>
<feature type="domain" description="AB hydrolase-1" evidence="1">
    <location>
        <begin position="27"/>
        <end position="251"/>
    </location>
</feature>
<evidence type="ECO:0000259" key="1">
    <source>
        <dbReference type="Pfam" id="PF00561"/>
    </source>
</evidence>
<dbReference type="Pfam" id="PF00561">
    <property type="entry name" value="Abhydrolase_1"/>
    <property type="match status" value="1"/>
</dbReference>
<gene>
    <name evidence="2" type="ORF">VTL71DRAFT_8996</name>
</gene>
<protein>
    <recommendedName>
        <fullName evidence="1">AB hydrolase-1 domain-containing protein</fullName>
    </recommendedName>
</protein>
<dbReference type="Proteomes" id="UP001595075">
    <property type="component" value="Unassembled WGS sequence"/>
</dbReference>
<dbReference type="PRINTS" id="PR00111">
    <property type="entry name" value="ABHYDROLASE"/>
</dbReference>
<organism evidence="2 3">
    <name type="scientific">Oculimacula yallundae</name>
    <dbReference type="NCBI Taxonomy" id="86028"/>
    <lineage>
        <taxon>Eukaryota</taxon>
        <taxon>Fungi</taxon>
        <taxon>Dikarya</taxon>
        <taxon>Ascomycota</taxon>
        <taxon>Pezizomycotina</taxon>
        <taxon>Leotiomycetes</taxon>
        <taxon>Helotiales</taxon>
        <taxon>Ploettnerulaceae</taxon>
        <taxon>Oculimacula</taxon>
    </lineage>
</organism>
<keyword evidence="3" id="KW-1185">Reference proteome</keyword>
<evidence type="ECO:0000313" key="2">
    <source>
        <dbReference type="EMBL" id="KAL2060944.1"/>
    </source>
</evidence>
<dbReference type="InterPro" id="IPR029058">
    <property type="entry name" value="AB_hydrolase_fold"/>
</dbReference>
<dbReference type="Gene3D" id="3.40.50.1820">
    <property type="entry name" value="alpha/beta hydrolase"/>
    <property type="match status" value="1"/>
</dbReference>
<reference evidence="2 3" key="1">
    <citation type="journal article" date="2024" name="Commun. Biol.">
        <title>Comparative genomic analysis of thermophilic fungi reveals convergent evolutionary adaptations and gene losses.</title>
        <authorList>
            <person name="Steindorff A.S."/>
            <person name="Aguilar-Pontes M.V."/>
            <person name="Robinson A.J."/>
            <person name="Andreopoulos B."/>
            <person name="LaButti K."/>
            <person name="Kuo A."/>
            <person name="Mondo S."/>
            <person name="Riley R."/>
            <person name="Otillar R."/>
            <person name="Haridas S."/>
            <person name="Lipzen A."/>
            <person name="Grimwood J."/>
            <person name="Schmutz J."/>
            <person name="Clum A."/>
            <person name="Reid I.D."/>
            <person name="Moisan M.C."/>
            <person name="Butler G."/>
            <person name="Nguyen T.T.M."/>
            <person name="Dewar K."/>
            <person name="Conant G."/>
            <person name="Drula E."/>
            <person name="Henrissat B."/>
            <person name="Hansel C."/>
            <person name="Singer S."/>
            <person name="Hutchinson M.I."/>
            <person name="de Vries R.P."/>
            <person name="Natvig D.O."/>
            <person name="Powell A.J."/>
            <person name="Tsang A."/>
            <person name="Grigoriev I.V."/>
        </authorList>
    </citation>
    <scope>NUCLEOTIDE SEQUENCE [LARGE SCALE GENOMIC DNA]</scope>
    <source>
        <strain evidence="2 3">CBS 494.80</strain>
    </source>
</reference>
<dbReference type="InterPro" id="IPR050266">
    <property type="entry name" value="AB_hydrolase_sf"/>
</dbReference>
<dbReference type="PANTHER" id="PTHR43798">
    <property type="entry name" value="MONOACYLGLYCEROL LIPASE"/>
    <property type="match status" value="1"/>
</dbReference>
<dbReference type="PANTHER" id="PTHR43798:SF5">
    <property type="entry name" value="MONOACYLGLYCEROL LIPASE ABHD6"/>
    <property type="match status" value="1"/>
</dbReference>
<proteinExistence type="predicted"/>
<sequence>MPFKTINSTPLFYTSTPSTTPSPLTTLFVHGLGSSSCFYASIIPSLSAQTYCIALDTPGSGLSTLGRKGAEQTIETIADDALALLEALNVTENVVLVGHSMGGIVASVLAERMGQRCKGVVLLGPVDPKESLRGVFEKRVEVVKADGLEPLANTIPTGATGTKSTALHHAFIRSLILGTSPDGYISLCNAIANAKRPGYIKVQVPLLILAGEDDKTAPLESAKVIASEYGTEDGKKEVKVLKRVGHWHCVEASEEVAKFVGEFLTSL</sequence>
<comment type="caution">
    <text evidence="2">The sequence shown here is derived from an EMBL/GenBank/DDBJ whole genome shotgun (WGS) entry which is preliminary data.</text>
</comment>